<evidence type="ECO:0000256" key="3">
    <source>
        <dbReference type="ARBA" id="ARBA00022448"/>
    </source>
</evidence>
<dbReference type="PANTHER" id="PTHR43297:SF2">
    <property type="entry name" value="DIPEPTIDE TRANSPORT ATP-BINDING PROTEIN DPPD"/>
    <property type="match status" value="1"/>
</dbReference>
<dbReference type="SUPFAM" id="SSF52540">
    <property type="entry name" value="P-loop containing nucleoside triphosphate hydrolases"/>
    <property type="match status" value="1"/>
</dbReference>
<dbReference type="CDD" id="cd03257">
    <property type="entry name" value="ABC_NikE_OppD_transporters"/>
    <property type="match status" value="1"/>
</dbReference>
<dbReference type="InterPro" id="IPR027417">
    <property type="entry name" value="P-loop_NTPase"/>
</dbReference>
<dbReference type="Gene3D" id="3.40.50.300">
    <property type="entry name" value="P-loop containing nucleotide triphosphate hydrolases"/>
    <property type="match status" value="1"/>
</dbReference>
<dbReference type="EMBL" id="LGTK01000005">
    <property type="protein sequence ID" value="KPH77908.1"/>
    <property type="molecule type" value="Genomic_DNA"/>
</dbReference>
<evidence type="ECO:0000256" key="5">
    <source>
        <dbReference type="ARBA" id="ARBA00022741"/>
    </source>
</evidence>
<comment type="caution">
    <text evidence="9">The sequence shown here is derived from an EMBL/GenBank/DDBJ whole genome shotgun (WGS) entry which is preliminary data.</text>
</comment>
<comment type="similarity">
    <text evidence="2">Belongs to the ABC transporter superfamily.</text>
</comment>
<reference evidence="9 10" key="1">
    <citation type="submission" date="2015-07" db="EMBL/GenBank/DDBJ databases">
        <title>High-quality draft genome sequence of Oceanobacillus caeni HM6, a bacillus isolated from a human feces.</title>
        <authorList>
            <person name="Kumar J."/>
            <person name="Verma M.K."/>
            <person name="Pandey R."/>
            <person name="Bhambi M."/>
            <person name="Chauhan N."/>
        </authorList>
    </citation>
    <scope>NUCLEOTIDE SEQUENCE [LARGE SCALE GENOMIC DNA]</scope>
    <source>
        <strain evidence="9 10">HM6</strain>
    </source>
</reference>
<dbReference type="PANTHER" id="PTHR43297">
    <property type="entry name" value="OLIGOPEPTIDE TRANSPORT ATP-BINDING PROTEIN APPD"/>
    <property type="match status" value="1"/>
</dbReference>
<evidence type="ECO:0000256" key="6">
    <source>
        <dbReference type="ARBA" id="ARBA00022840"/>
    </source>
</evidence>
<dbReference type="Proteomes" id="UP000037854">
    <property type="component" value="Unassembled WGS sequence"/>
</dbReference>
<dbReference type="InterPro" id="IPR003593">
    <property type="entry name" value="AAA+_ATPase"/>
</dbReference>
<dbReference type="InterPro" id="IPR013563">
    <property type="entry name" value="Oligopep_ABC_C"/>
</dbReference>
<dbReference type="Pfam" id="PF00005">
    <property type="entry name" value="ABC_tran"/>
    <property type="match status" value="1"/>
</dbReference>
<dbReference type="InterPro" id="IPR017871">
    <property type="entry name" value="ABC_transporter-like_CS"/>
</dbReference>
<dbReference type="InterPro" id="IPR050388">
    <property type="entry name" value="ABC_Ni/Peptide_Import"/>
</dbReference>
<keyword evidence="6" id="KW-0067">ATP-binding</keyword>
<keyword evidence="4" id="KW-1003">Cell membrane</keyword>
<gene>
    <name evidence="9" type="ORF">AFL42_02535</name>
</gene>
<evidence type="ECO:0000256" key="4">
    <source>
        <dbReference type="ARBA" id="ARBA00022475"/>
    </source>
</evidence>
<dbReference type="InterPro" id="IPR003439">
    <property type="entry name" value="ABC_transporter-like_ATP-bd"/>
</dbReference>
<comment type="subcellular location">
    <subcellularLocation>
        <location evidence="1">Cell membrane</location>
        <topology evidence="1">Peripheral membrane protein</topology>
    </subcellularLocation>
</comment>
<evidence type="ECO:0000256" key="1">
    <source>
        <dbReference type="ARBA" id="ARBA00004202"/>
    </source>
</evidence>
<organism evidence="9 10">
    <name type="scientific">Oceanobacillus caeni</name>
    <dbReference type="NCBI Taxonomy" id="405946"/>
    <lineage>
        <taxon>Bacteria</taxon>
        <taxon>Bacillati</taxon>
        <taxon>Bacillota</taxon>
        <taxon>Bacilli</taxon>
        <taxon>Bacillales</taxon>
        <taxon>Bacillaceae</taxon>
        <taxon>Oceanobacillus</taxon>
    </lineage>
</organism>
<evidence type="ECO:0000256" key="2">
    <source>
        <dbReference type="ARBA" id="ARBA00005417"/>
    </source>
</evidence>
<dbReference type="SMART" id="SM00382">
    <property type="entry name" value="AAA"/>
    <property type="match status" value="1"/>
</dbReference>
<dbReference type="PROSITE" id="PS00211">
    <property type="entry name" value="ABC_TRANSPORTER_1"/>
    <property type="match status" value="1"/>
</dbReference>
<proteinExistence type="inferred from homology"/>
<dbReference type="PROSITE" id="PS50893">
    <property type="entry name" value="ABC_TRANSPORTER_2"/>
    <property type="match status" value="1"/>
</dbReference>
<evidence type="ECO:0000313" key="10">
    <source>
        <dbReference type="Proteomes" id="UP000037854"/>
    </source>
</evidence>
<keyword evidence="5" id="KW-0547">Nucleotide-binding</keyword>
<evidence type="ECO:0000259" key="8">
    <source>
        <dbReference type="PROSITE" id="PS50893"/>
    </source>
</evidence>
<feature type="domain" description="ABC transporter" evidence="8">
    <location>
        <begin position="3"/>
        <end position="246"/>
    </location>
</feature>
<keyword evidence="7" id="KW-0472">Membrane</keyword>
<protein>
    <recommendedName>
        <fullName evidence="8">ABC transporter domain-containing protein</fullName>
    </recommendedName>
</protein>
<dbReference type="Pfam" id="PF08352">
    <property type="entry name" value="oligo_HPY"/>
    <property type="match status" value="1"/>
</dbReference>
<accession>A0ABR5MN47</accession>
<evidence type="ECO:0000256" key="7">
    <source>
        <dbReference type="ARBA" id="ARBA00023136"/>
    </source>
</evidence>
<keyword evidence="3" id="KW-0813">Transport</keyword>
<sequence>MNVSFELVNGNYKALENITFSVYPNEVVGIVGESGCGKSLTSQAILSVLPKNAILEYEKMEYKQVSLRGLRDKDWREIRGKDISMIFQEPMSALNPLITVGKQIAEVLKVHTSHSKDEIKKQTIEMMKKVGLPRAEELYKTYPHQLSGGMQQRVAIAIALIADPDLIIADEPTTALDVTIQAQILALLKKIKSEQKSSMIFISHDWGVIRNICDRVLVMYAGHIVEEGAVSEILKNPKHPYTKSLIQSIPDHRKRGMELFTIPGKVPSLQDRKIGVCPFADRCFHRFDACHIEMPMTKEIEGTHTVKCHLYTKGAGLTS</sequence>
<keyword evidence="10" id="KW-1185">Reference proteome</keyword>
<name>A0ABR5MN47_9BACI</name>
<dbReference type="NCBIfam" id="TIGR01727">
    <property type="entry name" value="oligo_HPY"/>
    <property type="match status" value="1"/>
</dbReference>
<evidence type="ECO:0000313" key="9">
    <source>
        <dbReference type="EMBL" id="KPH77908.1"/>
    </source>
</evidence>